<accession>A0AA35R227</accession>
<protein>
    <submittedName>
        <fullName evidence="1">Uncharacterized protein</fullName>
    </submittedName>
</protein>
<comment type="caution">
    <text evidence="1">The sequence shown here is derived from an EMBL/GenBank/DDBJ whole genome shotgun (WGS) entry which is preliminary data.</text>
</comment>
<name>A0AA35R227_GEOBA</name>
<dbReference type="EMBL" id="CASHTH010000429">
    <property type="protein sequence ID" value="CAI8001236.1"/>
    <property type="molecule type" value="Genomic_DNA"/>
</dbReference>
<evidence type="ECO:0000313" key="2">
    <source>
        <dbReference type="Proteomes" id="UP001174909"/>
    </source>
</evidence>
<reference evidence="1" key="1">
    <citation type="submission" date="2023-03" db="EMBL/GenBank/DDBJ databases">
        <authorList>
            <person name="Steffen K."/>
            <person name="Cardenas P."/>
        </authorList>
    </citation>
    <scope>NUCLEOTIDE SEQUENCE</scope>
</reference>
<gene>
    <name evidence="1" type="ORF">GBAR_LOCUS3142</name>
</gene>
<organism evidence="1 2">
    <name type="scientific">Geodia barretti</name>
    <name type="common">Barrett's horny sponge</name>
    <dbReference type="NCBI Taxonomy" id="519541"/>
    <lineage>
        <taxon>Eukaryota</taxon>
        <taxon>Metazoa</taxon>
        <taxon>Porifera</taxon>
        <taxon>Demospongiae</taxon>
        <taxon>Heteroscleromorpha</taxon>
        <taxon>Tetractinellida</taxon>
        <taxon>Astrophorina</taxon>
        <taxon>Geodiidae</taxon>
        <taxon>Geodia</taxon>
    </lineage>
</organism>
<feature type="non-terminal residue" evidence="1">
    <location>
        <position position="56"/>
    </location>
</feature>
<dbReference type="Proteomes" id="UP001174909">
    <property type="component" value="Unassembled WGS sequence"/>
</dbReference>
<keyword evidence="2" id="KW-1185">Reference proteome</keyword>
<evidence type="ECO:0000313" key="1">
    <source>
        <dbReference type="EMBL" id="CAI8001236.1"/>
    </source>
</evidence>
<sequence>MEEVVETEAILHICFRHLLQVCHNVGIELFMCCKITRHSVLSSSLDKKVSKFSHFP</sequence>
<proteinExistence type="predicted"/>
<dbReference type="AlphaFoldDB" id="A0AA35R227"/>